<dbReference type="InterPro" id="IPR028263">
    <property type="entry name" value="FliG_N"/>
</dbReference>
<organism evidence="14 15">
    <name type="scientific">Polystyrenella longa</name>
    <dbReference type="NCBI Taxonomy" id="2528007"/>
    <lineage>
        <taxon>Bacteria</taxon>
        <taxon>Pseudomonadati</taxon>
        <taxon>Planctomycetota</taxon>
        <taxon>Planctomycetia</taxon>
        <taxon>Planctomycetales</taxon>
        <taxon>Planctomycetaceae</taxon>
        <taxon>Polystyrenella</taxon>
    </lineage>
</organism>
<keyword evidence="14" id="KW-0966">Cell projection</keyword>
<evidence type="ECO:0000259" key="12">
    <source>
        <dbReference type="Pfam" id="PF14841"/>
    </source>
</evidence>
<dbReference type="SUPFAM" id="SSF48029">
    <property type="entry name" value="FliG"/>
    <property type="match status" value="2"/>
</dbReference>
<evidence type="ECO:0000313" key="15">
    <source>
        <dbReference type="Proteomes" id="UP000317178"/>
    </source>
</evidence>
<comment type="similarity">
    <text evidence="3">Belongs to the FliG family.</text>
</comment>
<dbReference type="PANTHER" id="PTHR30534:SF0">
    <property type="entry name" value="FLAGELLAR MOTOR SWITCH PROTEIN FLIG"/>
    <property type="match status" value="1"/>
</dbReference>
<dbReference type="InterPro" id="IPR011002">
    <property type="entry name" value="FliG_a-hlx"/>
</dbReference>
<keyword evidence="5" id="KW-1003">Cell membrane</keyword>
<dbReference type="KEGG" id="plon:Pla110_08190"/>
<evidence type="ECO:0000259" key="11">
    <source>
        <dbReference type="Pfam" id="PF01706"/>
    </source>
</evidence>
<keyword evidence="7" id="KW-0283">Flagellar rotation</keyword>
<dbReference type="FunFam" id="1.10.220.30:FF:000001">
    <property type="entry name" value="Flagellar motor switch protein FliG"/>
    <property type="match status" value="1"/>
</dbReference>
<evidence type="ECO:0000256" key="3">
    <source>
        <dbReference type="ARBA" id="ARBA00010299"/>
    </source>
</evidence>
<dbReference type="Pfam" id="PF14842">
    <property type="entry name" value="FliG_N"/>
    <property type="match status" value="1"/>
</dbReference>
<dbReference type="GO" id="GO:0003774">
    <property type="term" value="F:cytoskeletal motor activity"/>
    <property type="evidence" value="ECO:0007669"/>
    <property type="project" value="InterPro"/>
</dbReference>
<name>A0A518CIV5_9PLAN</name>
<dbReference type="InterPro" id="IPR032779">
    <property type="entry name" value="FliG_M"/>
</dbReference>
<accession>A0A518CIV5</accession>
<dbReference type="PANTHER" id="PTHR30534">
    <property type="entry name" value="FLAGELLAR MOTOR SWITCH PROTEIN FLIG"/>
    <property type="match status" value="1"/>
</dbReference>
<dbReference type="EMBL" id="CP036281">
    <property type="protein sequence ID" value="QDU79114.1"/>
    <property type="molecule type" value="Genomic_DNA"/>
</dbReference>
<keyword evidence="14" id="KW-0282">Flagellum</keyword>
<evidence type="ECO:0000256" key="5">
    <source>
        <dbReference type="ARBA" id="ARBA00022475"/>
    </source>
</evidence>
<dbReference type="InterPro" id="IPR000090">
    <property type="entry name" value="Flg_Motor_Flig"/>
</dbReference>
<feature type="domain" description="Flagellar motor switch protein FliG C-terminal" evidence="11">
    <location>
        <begin position="224"/>
        <end position="330"/>
    </location>
</feature>
<dbReference type="NCBIfam" id="TIGR00207">
    <property type="entry name" value="fliG"/>
    <property type="match status" value="1"/>
</dbReference>
<reference evidence="14 15" key="1">
    <citation type="submission" date="2019-02" db="EMBL/GenBank/DDBJ databases">
        <title>Deep-cultivation of Planctomycetes and their phenomic and genomic characterization uncovers novel biology.</title>
        <authorList>
            <person name="Wiegand S."/>
            <person name="Jogler M."/>
            <person name="Boedeker C."/>
            <person name="Pinto D."/>
            <person name="Vollmers J."/>
            <person name="Rivas-Marin E."/>
            <person name="Kohn T."/>
            <person name="Peeters S.H."/>
            <person name="Heuer A."/>
            <person name="Rast P."/>
            <person name="Oberbeckmann S."/>
            <person name="Bunk B."/>
            <person name="Jeske O."/>
            <person name="Meyerdierks A."/>
            <person name="Storesund J.E."/>
            <person name="Kallscheuer N."/>
            <person name="Luecker S."/>
            <person name="Lage O.M."/>
            <person name="Pohl T."/>
            <person name="Merkel B.J."/>
            <person name="Hornburger P."/>
            <person name="Mueller R.-W."/>
            <person name="Bruemmer F."/>
            <person name="Labrenz M."/>
            <person name="Spormann A.M."/>
            <person name="Op den Camp H."/>
            <person name="Overmann J."/>
            <person name="Amann R."/>
            <person name="Jetten M.S.M."/>
            <person name="Mascher T."/>
            <person name="Medema M.H."/>
            <person name="Devos D.P."/>
            <person name="Kaster A.-K."/>
            <person name="Ovreas L."/>
            <person name="Rohde M."/>
            <person name="Galperin M.Y."/>
            <person name="Jogler C."/>
        </authorList>
    </citation>
    <scope>NUCLEOTIDE SEQUENCE [LARGE SCALE GENOMIC DNA]</scope>
    <source>
        <strain evidence="14 15">Pla110</strain>
    </source>
</reference>
<gene>
    <name evidence="14" type="primary">fliG</name>
    <name evidence="14" type="ORF">Pla110_08190</name>
</gene>
<evidence type="ECO:0000256" key="2">
    <source>
        <dbReference type="ARBA" id="ARBA00004413"/>
    </source>
</evidence>
<comment type="function">
    <text evidence="10">FliG is one of three proteins (FliG, FliN, FliM) that forms the rotor-mounted switch complex (C ring), located at the base of the basal body. This complex interacts with the CheY and CheZ chemotaxis proteins, in addition to contacting components of the motor that determine the direction of flagellar rotation.</text>
</comment>
<evidence type="ECO:0000256" key="8">
    <source>
        <dbReference type="ARBA" id="ARBA00023136"/>
    </source>
</evidence>
<keyword evidence="14" id="KW-0969">Cilium</keyword>
<evidence type="ECO:0000256" key="6">
    <source>
        <dbReference type="ARBA" id="ARBA00022500"/>
    </source>
</evidence>
<keyword evidence="15" id="KW-1185">Reference proteome</keyword>
<dbReference type="PIRSF" id="PIRSF003161">
    <property type="entry name" value="FliG"/>
    <property type="match status" value="1"/>
</dbReference>
<keyword evidence="8" id="KW-0472">Membrane</keyword>
<dbReference type="Pfam" id="PF01706">
    <property type="entry name" value="FliG_C"/>
    <property type="match status" value="1"/>
</dbReference>
<proteinExistence type="inferred from homology"/>
<evidence type="ECO:0000256" key="7">
    <source>
        <dbReference type="ARBA" id="ARBA00022779"/>
    </source>
</evidence>
<feature type="domain" description="Flagellar motor switch protein FliG N-terminal" evidence="13">
    <location>
        <begin position="13"/>
        <end position="114"/>
    </location>
</feature>
<dbReference type="GO" id="GO:0006935">
    <property type="term" value="P:chemotaxis"/>
    <property type="evidence" value="ECO:0007669"/>
    <property type="project" value="UniProtKB-KW"/>
</dbReference>
<evidence type="ECO:0000256" key="10">
    <source>
        <dbReference type="ARBA" id="ARBA00025598"/>
    </source>
</evidence>
<protein>
    <recommendedName>
        <fullName evidence="4">Flagellar motor switch protein FliG</fullName>
    </recommendedName>
</protein>
<keyword evidence="6" id="KW-0145">Chemotaxis</keyword>
<dbReference type="Pfam" id="PF14841">
    <property type="entry name" value="FliG_M"/>
    <property type="match status" value="1"/>
</dbReference>
<dbReference type="GO" id="GO:0009425">
    <property type="term" value="C:bacterial-type flagellum basal body"/>
    <property type="evidence" value="ECO:0007669"/>
    <property type="project" value="UniProtKB-SubCell"/>
</dbReference>
<evidence type="ECO:0000259" key="13">
    <source>
        <dbReference type="Pfam" id="PF14842"/>
    </source>
</evidence>
<keyword evidence="9" id="KW-0975">Bacterial flagellum</keyword>
<feature type="domain" description="Flagellar motor switch protein FliG middle" evidence="12">
    <location>
        <begin position="123"/>
        <end position="195"/>
    </location>
</feature>
<dbReference type="Gene3D" id="1.10.220.30">
    <property type="match status" value="3"/>
</dbReference>
<dbReference type="GO" id="GO:0005886">
    <property type="term" value="C:plasma membrane"/>
    <property type="evidence" value="ECO:0007669"/>
    <property type="project" value="UniProtKB-SubCell"/>
</dbReference>
<dbReference type="Proteomes" id="UP000317178">
    <property type="component" value="Chromosome"/>
</dbReference>
<comment type="subcellular location">
    <subcellularLocation>
        <location evidence="1">Bacterial flagellum basal body</location>
    </subcellularLocation>
    <subcellularLocation>
        <location evidence="2">Cell membrane</location>
        <topology evidence="2">Peripheral membrane protein</topology>
        <orientation evidence="2">Cytoplasmic side</orientation>
    </subcellularLocation>
</comment>
<evidence type="ECO:0000313" key="14">
    <source>
        <dbReference type="EMBL" id="QDU79114.1"/>
    </source>
</evidence>
<dbReference type="PRINTS" id="PR00954">
    <property type="entry name" value="FLGMOTORFLIG"/>
</dbReference>
<dbReference type="InterPro" id="IPR023087">
    <property type="entry name" value="Flg_Motor_Flig_C"/>
</dbReference>
<dbReference type="AlphaFoldDB" id="A0A518CIV5"/>
<dbReference type="GO" id="GO:0071973">
    <property type="term" value="P:bacterial-type flagellum-dependent cell motility"/>
    <property type="evidence" value="ECO:0007669"/>
    <property type="project" value="InterPro"/>
</dbReference>
<sequence length="341" mass="37737">MPPHFHEQLHIMDDIDKAAVLILSLDKPVAAEVLSLLPKHLVEAVTYRLAKMENISKEQQKTVFTEFYSMASESTQIGGGGMDFAGELLSQSLGDEHAAEILDNIKQSLSAVPFGFLHKAEAENLLAFISDEHPQTIALILSHLPAQLSAEVVSGLPSVKQMEVIRRVAHMEQTSPEVVSDIEASLESRMTSLLSRHSEKAGGVPMVAQILNVTDRTTNKMILEKLEEEDVDLAEEIKRLMFVFDDLMKLDSKAIQALLKEVDNAQWAMSLKGASDQIKDKVLGNLSQRAADLLREEMEFLGPVKLSDVEAMQQQIVDVVRRLEDAGEIEVSANEGDRMIT</sequence>
<evidence type="ECO:0000256" key="4">
    <source>
        <dbReference type="ARBA" id="ARBA00021870"/>
    </source>
</evidence>
<evidence type="ECO:0000256" key="1">
    <source>
        <dbReference type="ARBA" id="ARBA00004117"/>
    </source>
</evidence>
<evidence type="ECO:0000256" key="9">
    <source>
        <dbReference type="ARBA" id="ARBA00023143"/>
    </source>
</evidence>